<dbReference type="GO" id="GO:0030234">
    <property type="term" value="F:enzyme regulator activity"/>
    <property type="evidence" value="ECO:0007669"/>
    <property type="project" value="UniProtKB-UniRule"/>
</dbReference>
<evidence type="ECO:0000256" key="1">
    <source>
        <dbReference type="ARBA" id="ARBA00005460"/>
    </source>
</evidence>
<dbReference type="GO" id="GO:0034515">
    <property type="term" value="C:proteasome storage granule"/>
    <property type="evidence" value="ECO:0007669"/>
    <property type="project" value="TreeGrafter"/>
</dbReference>
<keyword evidence="9" id="KW-1185">Reference proteome</keyword>
<feature type="domain" description="RPN1 N-terminal" evidence="5">
    <location>
        <begin position="98"/>
        <end position="316"/>
    </location>
</feature>
<comment type="caution">
    <text evidence="8">The sequence shown here is derived from an EMBL/GenBank/DDBJ whole genome shotgun (WGS) entry which is preliminary data.</text>
</comment>
<sequence length="862" mass="94813">MLIVALSWEGSSTNVLVFIEKVEVVQGDGGVGTIIKLTFPLELLELAFDLEGDSECLILLRGQNSDRPRSVGIIWGETANRGRLKLKSDEDLALKLQLELYVERVQDPDPRLQKVALESMRQEIRTSTSSMTSVPKPLKFLRPHYGILKAYYETMADSDLKKYLADILSVLALTMSAEGERESLKYRLLGLEGDIGSWGHEYVRNLAGECAQEYAKRQSEETSIEDLMELVTQIVAFHMKHNAEPEAVDLLMEVEDLDLLMTMWTKQISRGPAYISPVQQDDMLVLDIAYMIYLKYEEYSNALQIALFLDNMQGITFELDDEMAADDEDREALQEIINNTKSSEGYLTLARDIEAHLLDGRASAGASVDSARQNLAATFVNAFVNAGFGQDKLMTVPSDSLSGGSSGNWLFKNKEHGKASAAASLGMILLWDVDSGLAHKLINISIAMTTMLLLNNQMCGHLLYLDRTNDFFSQALALLADYIDKEDSSIRIGAIMGLGIAYAGSQNEQIRSKLSPILNDAKAPLDVVAFTAISLGLIYVGSCNEEVAQAIIFALMDRSELELQEPLTRFLPLGLGLLYLGKQVQNLLGHCAQHLEKGETHQGPAVLGIAMVAMAEELGLEMAIRSLEHLLQYGEQNIRRAVPVALGLLCISNPKVNVMDTLSRLSHDADSEVAMSAVISLGLIGAGTNNARIAGMLRNLSSYYYKDASLLFCVRIAQGLVHLGKGLLTLNPYHSDRFLLSPTALAGLVTMLHACLDMKAIILGKYHYVLYFLVLAMQPRMLLTVDENLKPLSVPVRVGQAVDVVGQAGRPKTITGFQTHSTPVLLAAGDRAELATEKYIPLSPILEGFVILKENPEYREGH</sequence>
<dbReference type="GO" id="GO:0043161">
    <property type="term" value="P:proteasome-mediated ubiquitin-dependent protein catabolic process"/>
    <property type="evidence" value="ECO:0007669"/>
    <property type="project" value="TreeGrafter"/>
</dbReference>
<dbReference type="Pfam" id="PF01851">
    <property type="entry name" value="PC_rep"/>
    <property type="match status" value="2"/>
</dbReference>
<dbReference type="InterPro" id="IPR011989">
    <property type="entry name" value="ARM-like"/>
</dbReference>
<protein>
    <recommendedName>
        <fullName evidence="4">26S proteasome non-ATPase regulatory subunit 2 homolog</fullName>
    </recommendedName>
</protein>
<evidence type="ECO:0000259" key="6">
    <source>
        <dbReference type="Pfam" id="PF18051"/>
    </source>
</evidence>
<dbReference type="PANTHER" id="PTHR10943">
    <property type="entry name" value="26S PROTEASOME NON-ATPASE REGULATORY SUBUNIT"/>
    <property type="match status" value="1"/>
</dbReference>
<evidence type="ECO:0000313" key="9">
    <source>
        <dbReference type="Proteomes" id="UP000467840"/>
    </source>
</evidence>
<evidence type="ECO:0000259" key="7">
    <source>
        <dbReference type="Pfam" id="PF25819"/>
    </source>
</evidence>
<dbReference type="InterPro" id="IPR041433">
    <property type="entry name" value="RPN1_C"/>
</dbReference>
<dbReference type="PIRSF" id="PIRSF015965">
    <property type="entry name" value="26S_Psome_Rpn1"/>
    <property type="match status" value="1"/>
</dbReference>
<comment type="function">
    <text evidence="4">Acts as a regulatory subunit of the 26 proteasome which is involved in the ATP-dependent degradation of ubiquitinated proteins.</text>
</comment>
<dbReference type="InterPro" id="IPR002015">
    <property type="entry name" value="Proteasome/cyclosome_rpt"/>
</dbReference>
<evidence type="ECO:0000313" key="8">
    <source>
        <dbReference type="EMBL" id="KAF2284107.1"/>
    </source>
</evidence>
<evidence type="ECO:0000256" key="4">
    <source>
        <dbReference type="PIRNR" id="PIRNR015965"/>
    </source>
</evidence>
<feature type="domain" description="Nal1 C-terminal" evidence="7">
    <location>
        <begin position="46"/>
        <end position="91"/>
    </location>
</feature>
<dbReference type="Gene3D" id="1.25.10.10">
    <property type="entry name" value="Leucine-rich Repeat Variant"/>
    <property type="match status" value="1"/>
</dbReference>
<dbReference type="InterPro" id="IPR016024">
    <property type="entry name" value="ARM-type_fold"/>
</dbReference>
<dbReference type="InterPro" id="IPR057904">
    <property type="entry name" value="Nal1_C"/>
</dbReference>
<evidence type="ECO:0000256" key="3">
    <source>
        <dbReference type="ARBA" id="ARBA00022942"/>
    </source>
</evidence>
<name>A0A6A6K5Z0_HEVBR</name>
<dbReference type="Proteomes" id="UP000467840">
    <property type="component" value="Chromosome 12"/>
</dbReference>
<dbReference type="GO" id="GO:0005634">
    <property type="term" value="C:nucleus"/>
    <property type="evidence" value="ECO:0007669"/>
    <property type="project" value="TreeGrafter"/>
</dbReference>
<proteinExistence type="inferred from homology"/>
<dbReference type="GO" id="GO:0042176">
    <property type="term" value="P:regulation of protein catabolic process"/>
    <property type="evidence" value="ECO:0007669"/>
    <property type="project" value="InterPro"/>
</dbReference>
<dbReference type="AlphaFoldDB" id="A0A6A6K5Z0"/>
<reference evidence="8 9" key="1">
    <citation type="journal article" date="2020" name="Mol. Plant">
        <title>The Chromosome-Based Rubber Tree Genome Provides New Insights into Spurge Genome Evolution and Rubber Biosynthesis.</title>
        <authorList>
            <person name="Liu J."/>
            <person name="Shi C."/>
            <person name="Shi C.C."/>
            <person name="Li W."/>
            <person name="Zhang Q.J."/>
            <person name="Zhang Y."/>
            <person name="Li K."/>
            <person name="Lu H.F."/>
            <person name="Shi C."/>
            <person name="Zhu S.T."/>
            <person name="Xiao Z.Y."/>
            <person name="Nan H."/>
            <person name="Yue Y."/>
            <person name="Zhu X.G."/>
            <person name="Wu Y."/>
            <person name="Hong X.N."/>
            <person name="Fan G.Y."/>
            <person name="Tong Y."/>
            <person name="Zhang D."/>
            <person name="Mao C.L."/>
            <person name="Liu Y.L."/>
            <person name="Hao S.J."/>
            <person name="Liu W.Q."/>
            <person name="Lv M.Q."/>
            <person name="Zhang H.B."/>
            <person name="Liu Y."/>
            <person name="Hu-Tang G.R."/>
            <person name="Wang J.P."/>
            <person name="Wang J.H."/>
            <person name="Sun Y.H."/>
            <person name="Ni S.B."/>
            <person name="Chen W.B."/>
            <person name="Zhang X.C."/>
            <person name="Jiao Y.N."/>
            <person name="Eichler E.E."/>
            <person name="Li G.H."/>
            <person name="Liu X."/>
            <person name="Gao L.Z."/>
        </authorList>
    </citation>
    <scope>NUCLEOTIDE SEQUENCE [LARGE SCALE GENOMIC DNA]</scope>
    <source>
        <strain evidence="9">cv. GT1</strain>
        <tissue evidence="8">Leaf</tissue>
    </source>
</reference>
<organism evidence="8 9">
    <name type="scientific">Hevea brasiliensis</name>
    <name type="common">Para rubber tree</name>
    <name type="synonym">Siphonia brasiliensis</name>
    <dbReference type="NCBI Taxonomy" id="3981"/>
    <lineage>
        <taxon>Eukaryota</taxon>
        <taxon>Viridiplantae</taxon>
        <taxon>Streptophyta</taxon>
        <taxon>Embryophyta</taxon>
        <taxon>Tracheophyta</taxon>
        <taxon>Spermatophyta</taxon>
        <taxon>Magnoliopsida</taxon>
        <taxon>eudicotyledons</taxon>
        <taxon>Gunneridae</taxon>
        <taxon>Pentapetalae</taxon>
        <taxon>rosids</taxon>
        <taxon>fabids</taxon>
        <taxon>Malpighiales</taxon>
        <taxon>Euphorbiaceae</taxon>
        <taxon>Crotonoideae</taxon>
        <taxon>Micrandreae</taxon>
        <taxon>Hevea</taxon>
    </lineage>
</organism>
<dbReference type="Pfam" id="PF25819">
    <property type="entry name" value="Nal1_C"/>
    <property type="match status" value="1"/>
</dbReference>
<dbReference type="Pfam" id="PF18051">
    <property type="entry name" value="RPN1_C"/>
    <property type="match status" value="1"/>
</dbReference>
<dbReference type="InterPro" id="IPR040892">
    <property type="entry name" value="RPN1_N"/>
</dbReference>
<gene>
    <name evidence="8" type="ORF">GH714_019097</name>
</gene>
<dbReference type="EMBL" id="JAAGAX010000018">
    <property type="protein sequence ID" value="KAF2284107.1"/>
    <property type="molecule type" value="Genomic_DNA"/>
</dbReference>
<dbReference type="SUPFAM" id="SSF48371">
    <property type="entry name" value="ARM repeat"/>
    <property type="match status" value="1"/>
</dbReference>
<evidence type="ECO:0000259" key="5">
    <source>
        <dbReference type="Pfam" id="PF17781"/>
    </source>
</evidence>
<dbReference type="Pfam" id="PF17781">
    <property type="entry name" value="RPN1_RPN2_N"/>
    <property type="match status" value="1"/>
</dbReference>
<keyword evidence="2" id="KW-0677">Repeat</keyword>
<feature type="domain" description="26S proteasome non-ATPase regulatory subunit RPN1 C-terminal" evidence="6">
    <location>
        <begin position="805"/>
        <end position="858"/>
    </location>
</feature>
<comment type="subunit">
    <text evidence="4">Component of the 19S regulatory particle (RP/PA700) base subcomplex of the 26S proteasome. The 26S proteasome is composed of a core protease (CP), known as the 20S proteasome, capped at one or both ends by the 19S regulatory particle (RP/PA700). The RP/PA700 complex is composed of at least 17 different subunits in two subcomplexes, the base and the lid, which form the portions proximal and distal to the 20S proteolytic core, respectively.</text>
</comment>
<comment type="similarity">
    <text evidence="1 4">Belongs to the proteasome subunit S2 family.</text>
</comment>
<accession>A0A6A6K5Z0</accession>
<keyword evidence="3 4" id="KW-0647">Proteasome</keyword>
<evidence type="ECO:0000256" key="2">
    <source>
        <dbReference type="ARBA" id="ARBA00022737"/>
    </source>
</evidence>
<dbReference type="InterPro" id="IPR016643">
    <property type="entry name" value="26S_Psome_Rpn1"/>
</dbReference>
<dbReference type="PANTHER" id="PTHR10943:SF1">
    <property type="entry name" value="26S PROTEASOME NON-ATPASE REGULATORY SUBUNIT 2"/>
    <property type="match status" value="1"/>
</dbReference>
<dbReference type="GO" id="GO:0008540">
    <property type="term" value="C:proteasome regulatory particle, base subcomplex"/>
    <property type="evidence" value="ECO:0007669"/>
    <property type="project" value="UniProtKB-UniRule"/>
</dbReference>